<dbReference type="CDD" id="cd01335">
    <property type="entry name" value="Radical_SAM"/>
    <property type="match status" value="1"/>
</dbReference>
<feature type="binding site" evidence="12">
    <location>
        <position position="43"/>
    </location>
    <ligand>
        <name>GTP</name>
        <dbReference type="ChEBI" id="CHEBI:37565"/>
    </ligand>
</feature>
<keyword evidence="3 12" id="KW-0949">S-adenosyl-L-methionine</keyword>
<feature type="binding site" evidence="12">
    <location>
        <position position="295"/>
    </location>
    <ligand>
        <name>[4Fe-4S] cluster</name>
        <dbReference type="ChEBI" id="CHEBI:49883"/>
        <label>2</label>
        <note>4Fe-4S-substrate</note>
    </ligand>
</feature>
<feature type="region of interest" description="Disordered" evidence="13">
    <location>
        <begin position="1"/>
        <end position="25"/>
    </location>
</feature>
<dbReference type="SMART" id="SM00729">
    <property type="entry name" value="Elp3"/>
    <property type="match status" value="1"/>
</dbReference>
<feature type="compositionally biased region" description="Low complexity" evidence="13">
    <location>
        <begin position="7"/>
        <end position="22"/>
    </location>
</feature>
<dbReference type="PANTHER" id="PTHR22960">
    <property type="entry name" value="MOLYBDOPTERIN COFACTOR SYNTHESIS PROTEIN A"/>
    <property type="match status" value="1"/>
</dbReference>
<evidence type="ECO:0000256" key="7">
    <source>
        <dbReference type="ARBA" id="ARBA00023014"/>
    </source>
</evidence>
<sequence length="373" mass="40351">MPQPREAGSPGTGTPAAAALSGRPHGLPAGLLDRYGRRATDMRLSLTDKCNLRCTYCMPAEGLEWLSKQAVMSAEEIVRIVRIGVDMLGVRELRLTGGEPLVRADLLDIISALRRAHPELPISMTTNAVGLDKKAAGLKAAGLSRINVSLDSLHEETFAKLTRRPFLDKVLAGVDAAWAAGLGPVKLNAVLMRGINDAESPALLAWALDRGYELRFIEQMPLDADHGWTRRNMITAAEIRGLLSADYVLSSDPRDRDGAPAERFEVRARVPGTGEATGPVLGTVGIIASVTEPFCSDCRRTRITAEGKIMSCLFSREEVDLLGLLREGASDEQLAERWQDAMWIKPKAHGMDHVGLDAPDFVQPDRSMSAIGG</sequence>
<comment type="pathway">
    <text evidence="12">Cofactor biosynthesis; molybdopterin biosynthesis.</text>
</comment>
<evidence type="ECO:0000259" key="14">
    <source>
        <dbReference type="PROSITE" id="PS51918"/>
    </source>
</evidence>
<dbReference type="InterPro" id="IPR040064">
    <property type="entry name" value="MoaA-like"/>
</dbReference>
<dbReference type="InterPro" id="IPR006638">
    <property type="entry name" value="Elp3/MiaA/NifB-like_rSAM"/>
</dbReference>
<keyword evidence="2 12" id="KW-0004">4Fe-4S</keyword>
<keyword evidence="6 12" id="KW-0408">Iron</keyword>
<dbReference type="Pfam" id="PF06463">
    <property type="entry name" value="Mob_synth_C"/>
    <property type="match status" value="1"/>
</dbReference>
<keyword evidence="16" id="KW-1185">Reference proteome</keyword>
<dbReference type="InterPro" id="IPR013483">
    <property type="entry name" value="MoaA"/>
</dbReference>
<dbReference type="NCBIfam" id="TIGR02666">
    <property type="entry name" value="moaA"/>
    <property type="match status" value="1"/>
</dbReference>
<evidence type="ECO:0000256" key="13">
    <source>
        <dbReference type="SAM" id="MobiDB-lite"/>
    </source>
</evidence>
<evidence type="ECO:0000256" key="9">
    <source>
        <dbReference type="ARBA" id="ARBA00023150"/>
    </source>
</evidence>
<evidence type="ECO:0000313" key="15">
    <source>
        <dbReference type="EMBL" id="GAA2128863.1"/>
    </source>
</evidence>
<keyword evidence="4 12" id="KW-0479">Metal-binding</keyword>
<dbReference type="EC" id="4.1.99.22" evidence="1 12"/>
<evidence type="ECO:0000256" key="10">
    <source>
        <dbReference type="ARBA" id="ARBA00023239"/>
    </source>
</evidence>
<keyword evidence="10 12" id="KW-0456">Lyase</keyword>
<evidence type="ECO:0000256" key="1">
    <source>
        <dbReference type="ARBA" id="ARBA00012167"/>
    </source>
</evidence>
<protein>
    <recommendedName>
        <fullName evidence="1 12">GTP 3',8-cyclase</fullName>
        <ecNumber evidence="1 12">4.1.99.22</ecNumber>
    </recommendedName>
    <alternativeName>
        <fullName evidence="12">Molybdenum cofactor biosynthesis protein A</fullName>
    </alternativeName>
</protein>
<dbReference type="Pfam" id="PF04055">
    <property type="entry name" value="Radical_SAM"/>
    <property type="match status" value="1"/>
</dbReference>
<feature type="binding site" evidence="12">
    <location>
        <position position="54"/>
    </location>
    <ligand>
        <name>[4Fe-4S] cluster</name>
        <dbReference type="ChEBI" id="CHEBI:49883"/>
        <label>1</label>
        <note>4Fe-4S-S-AdoMet</note>
    </ligand>
</feature>
<comment type="similarity">
    <text evidence="12">Belongs to the radical SAM superfamily. MoaA family.</text>
</comment>
<evidence type="ECO:0000256" key="4">
    <source>
        <dbReference type="ARBA" id="ARBA00022723"/>
    </source>
</evidence>
<organism evidence="15 16">
    <name type="scientific">Arthrobacter humicola</name>
    <dbReference type="NCBI Taxonomy" id="409291"/>
    <lineage>
        <taxon>Bacteria</taxon>
        <taxon>Bacillati</taxon>
        <taxon>Actinomycetota</taxon>
        <taxon>Actinomycetes</taxon>
        <taxon>Micrococcales</taxon>
        <taxon>Micrococcaceae</taxon>
        <taxon>Arthrobacter</taxon>
    </lineage>
</organism>
<dbReference type="SFLD" id="SFLDG01067">
    <property type="entry name" value="SPASM/twitch_domain_containing"/>
    <property type="match status" value="1"/>
</dbReference>
<dbReference type="InterPro" id="IPR007197">
    <property type="entry name" value="rSAM"/>
</dbReference>
<comment type="function">
    <text evidence="12">Catalyzes the cyclization of GTP to (8S)-3',8-cyclo-7,8-dihydroguanosine 5'-triphosphate.</text>
</comment>
<dbReference type="HAMAP" id="MF_01225_B">
    <property type="entry name" value="MoaA_B"/>
    <property type="match status" value="1"/>
</dbReference>
<dbReference type="InterPro" id="IPR013785">
    <property type="entry name" value="Aldolase_TIM"/>
</dbReference>
<evidence type="ECO:0000256" key="2">
    <source>
        <dbReference type="ARBA" id="ARBA00022485"/>
    </source>
</evidence>
<keyword evidence="7 12" id="KW-0411">Iron-sulfur</keyword>
<evidence type="ECO:0000256" key="11">
    <source>
        <dbReference type="ARBA" id="ARBA00048697"/>
    </source>
</evidence>
<comment type="cofactor">
    <cofactor evidence="12">
        <name>[4Fe-4S] cluster</name>
        <dbReference type="ChEBI" id="CHEBI:49883"/>
    </cofactor>
    <text evidence="12">Binds 2 [4Fe-4S] clusters. Binds 1 [4Fe-4S] cluster coordinated with 3 cysteines and an exchangeable S-adenosyl-L-methionine and 1 [4Fe-4S] cluster coordinated with 3 cysteines and the GTP-derived substrate.</text>
</comment>
<evidence type="ECO:0000256" key="3">
    <source>
        <dbReference type="ARBA" id="ARBA00022691"/>
    </source>
</evidence>
<comment type="catalytic activity">
    <reaction evidence="11 12">
        <text>GTP + AH2 + S-adenosyl-L-methionine = (8S)-3',8-cyclo-7,8-dihydroguanosine 5'-triphosphate + 5'-deoxyadenosine + L-methionine + A + H(+)</text>
        <dbReference type="Rhea" id="RHEA:49576"/>
        <dbReference type="ChEBI" id="CHEBI:13193"/>
        <dbReference type="ChEBI" id="CHEBI:15378"/>
        <dbReference type="ChEBI" id="CHEBI:17319"/>
        <dbReference type="ChEBI" id="CHEBI:17499"/>
        <dbReference type="ChEBI" id="CHEBI:37565"/>
        <dbReference type="ChEBI" id="CHEBI:57844"/>
        <dbReference type="ChEBI" id="CHEBI:59789"/>
        <dbReference type="ChEBI" id="CHEBI:131766"/>
        <dbReference type="EC" id="4.1.99.22"/>
    </reaction>
</comment>
<evidence type="ECO:0000256" key="12">
    <source>
        <dbReference type="HAMAP-Rule" id="MF_01225"/>
    </source>
</evidence>
<feature type="binding site" evidence="12">
    <location>
        <position position="125"/>
    </location>
    <ligand>
        <name>GTP</name>
        <dbReference type="ChEBI" id="CHEBI:37565"/>
    </ligand>
</feature>
<feature type="binding site" evidence="12">
    <location>
        <position position="94"/>
    </location>
    <ligand>
        <name>GTP</name>
        <dbReference type="ChEBI" id="CHEBI:37565"/>
    </ligand>
</feature>
<feature type="binding site" evidence="12">
    <location>
        <begin position="300"/>
        <end position="302"/>
    </location>
    <ligand>
        <name>GTP</name>
        <dbReference type="ChEBI" id="CHEBI:37565"/>
    </ligand>
</feature>
<dbReference type="SFLD" id="SFLDG01386">
    <property type="entry name" value="main_SPASM_domain-containing"/>
    <property type="match status" value="1"/>
</dbReference>
<evidence type="ECO:0000313" key="16">
    <source>
        <dbReference type="Proteomes" id="UP001500102"/>
    </source>
</evidence>
<reference evidence="16" key="1">
    <citation type="journal article" date="2019" name="Int. J. Syst. Evol. Microbiol.">
        <title>The Global Catalogue of Microorganisms (GCM) 10K type strain sequencing project: providing services to taxonomists for standard genome sequencing and annotation.</title>
        <authorList>
            <consortium name="The Broad Institute Genomics Platform"/>
            <consortium name="The Broad Institute Genome Sequencing Center for Infectious Disease"/>
            <person name="Wu L."/>
            <person name="Ma J."/>
        </authorList>
    </citation>
    <scope>NUCLEOTIDE SEQUENCE [LARGE SCALE GENOMIC DNA]</scope>
    <source>
        <strain evidence="16">JCM 15921</strain>
    </source>
</reference>
<evidence type="ECO:0000256" key="6">
    <source>
        <dbReference type="ARBA" id="ARBA00023004"/>
    </source>
</evidence>
<feature type="binding site" evidence="12">
    <location>
        <position position="56"/>
    </location>
    <ligand>
        <name>S-adenosyl-L-methionine</name>
        <dbReference type="ChEBI" id="CHEBI:59789"/>
    </ligand>
</feature>
<feature type="binding site" evidence="12">
    <location>
        <position position="186"/>
    </location>
    <ligand>
        <name>GTP</name>
        <dbReference type="ChEBI" id="CHEBI:37565"/>
    </ligand>
</feature>
<dbReference type="InterPro" id="IPR050105">
    <property type="entry name" value="MoCo_biosynth_MoaA/MoaC"/>
</dbReference>
<dbReference type="EMBL" id="BAAAQB010000010">
    <property type="protein sequence ID" value="GAA2128863.1"/>
    <property type="molecule type" value="Genomic_DNA"/>
</dbReference>
<evidence type="ECO:0000256" key="5">
    <source>
        <dbReference type="ARBA" id="ARBA00022741"/>
    </source>
</evidence>
<feature type="binding site" evidence="12">
    <location>
        <position position="57"/>
    </location>
    <ligand>
        <name>[4Fe-4S] cluster</name>
        <dbReference type="ChEBI" id="CHEBI:49883"/>
        <label>1</label>
        <note>4Fe-4S-S-AdoMet</note>
    </ligand>
</feature>
<dbReference type="InterPro" id="IPR058240">
    <property type="entry name" value="rSAM_sf"/>
</dbReference>
<feature type="binding site" evidence="12">
    <location>
        <position position="149"/>
    </location>
    <ligand>
        <name>S-adenosyl-L-methionine</name>
        <dbReference type="ChEBI" id="CHEBI:59789"/>
    </ligand>
</feature>
<keyword evidence="9 12" id="KW-0501">Molybdenum cofactor biosynthesis</keyword>
<dbReference type="Gene3D" id="3.20.20.70">
    <property type="entry name" value="Aldolase class I"/>
    <property type="match status" value="1"/>
</dbReference>
<feature type="binding site" evidence="12">
    <location>
        <position position="98"/>
    </location>
    <ligand>
        <name>S-adenosyl-L-methionine</name>
        <dbReference type="ChEBI" id="CHEBI:59789"/>
    </ligand>
</feature>
<feature type="domain" description="Radical SAM core" evidence="14">
    <location>
        <begin position="34"/>
        <end position="260"/>
    </location>
</feature>
<dbReference type="SFLD" id="SFLDS00029">
    <property type="entry name" value="Radical_SAM"/>
    <property type="match status" value="1"/>
</dbReference>
<comment type="caution">
    <text evidence="15">The sequence shown here is derived from an EMBL/GenBank/DDBJ whole genome shotgun (WGS) entry which is preliminary data.</text>
</comment>
<dbReference type="PANTHER" id="PTHR22960:SF0">
    <property type="entry name" value="MOLYBDENUM COFACTOR BIOSYNTHESIS PROTEIN 1"/>
    <property type="match status" value="1"/>
</dbReference>
<feature type="binding site" evidence="12">
    <location>
        <position position="312"/>
    </location>
    <ligand>
        <name>[4Fe-4S] cluster</name>
        <dbReference type="ChEBI" id="CHEBI:49883"/>
        <label>2</label>
        <note>4Fe-4S-substrate</note>
    </ligand>
</feature>
<accession>A0ABP5K9T4</accession>
<dbReference type="PROSITE" id="PS01305">
    <property type="entry name" value="MOAA_NIFB_PQQE"/>
    <property type="match status" value="1"/>
</dbReference>
<dbReference type="SFLD" id="SFLDG01383">
    <property type="entry name" value="cyclic_pyranopterin_phosphate"/>
    <property type="match status" value="1"/>
</dbReference>
<gene>
    <name evidence="12 15" type="primary">moaA</name>
    <name evidence="15" type="ORF">GCM10009825_08720</name>
</gene>
<proteinExistence type="inferred from homology"/>
<feature type="binding site" evidence="12">
    <location>
        <position position="50"/>
    </location>
    <ligand>
        <name>[4Fe-4S] cluster</name>
        <dbReference type="ChEBI" id="CHEBI:49883"/>
        <label>1</label>
        <note>4Fe-4S-S-AdoMet</note>
    </ligand>
</feature>
<dbReference type="CDD" id="cd21117">
    <property type="entry name" value="Twitch_MoaA"/>
    <property type="match status" value="1"/>
</dbReference>
<keyword evidence="8 12" id="KW-0342">GTP-binding</keyword>
<dbReference type="InterPro" id="IPR010505">
    <property type="entry name" value="MoaA_twitch"/>
</dbReference>
<dbReference type="Proteomes" id="UP001500102">
    <property type="component" value="Unassembled WGS sequence"/>
</dbReference>
<dbReference type="InterPro" id="IPR000385">
    <property type="entry name" value="MoaA_NifB_PqqE_Fe-S-bd_CS"/>
</dbReference>
<feature type="binding site" evidence="12">
    <location>
        <position position="220"/>
    </location>
    <ligand>
        <name>S-adenosyl-L-methionine</name>
        <dbReference type="ChEBI" id="CHEBI:59789"/>
    </ligand>
</feature>
<evidence type="ECO:0000256" key="8">
    <source>
        <dbReference type="ARBA" id="ARBA00023134"/>
    </source>
</evidence>
<keyword evidence="5 12" id="KW-0547">Nucleotide-binding</keyword>
<dbReference type="SUPFAM" id="SSF102114">
    <property type="entry name" value="Radical SAM enzymes"/>
    <property type="match status" value="1"/>
</dbReference>
<dbReference type="PROSITE" id="PS51918">
    <property type="entry name" value="RADICAL_SAM"/>
    <property type="match status" value="1"/>
</dbReference>
<feature type="binding site" evidence="12">
    <location>
        <position position="298"/>
    </location>
    <ligand>
        <name>[4Fe-4S] cluster</name>
        <dbReference type="ChEBI" id="CHEBI:49883"/>
        <label>2</label>
        <note>4Fe-4S-substrate</note>
    </ligand>
</feature>
<comment type="subunit">
    <text evidence="12">Monomer and homodimer.</text>
</comment>
<name>A0ABP5K9T4_9MICC</name>